<keyword evidence="1" id="KW-0472">Membrane</keyword>
<organism evidence="2 3">
    <name type="scientific">Neobacillus niacini</name>
    <dbReference type="NCBI Taxonomy" id="86668"/>
    <lineage>
        <taxon>Bacteria</taxon>
        <taxon>Bacillati</taxon>
        <taxon>Bacillota</taxon>
        <taxon>Bacilli</taxon>
        <taxon>Bacillales</taxon>
        <taxon>Bacillaceae</taxon>
        <taxon>Neobacillus</taxon>
    </lineage>
</organism>
<keyword evidence="1" id="KW-1133">Transmembrane helix</keyword>
<dbReference type="Proteomes" id="UP000548423">
    <property type="component" value="Unassembled WGS sequence"/>
</dbReference>
<name>A0A852TDS3_9BACI</name>
<reference evidence="3" key="1">
    <citation type="submission" date="2020-07" db="EMBL/GenBank/DDBJ databases">
        <authorList>
            <person name="Partida-Martinez L."/>
            <person name="Huntemann M."/>
            <person name="Clum A."/>
            <person name="Wang J."/>
            <person name="Palaniappan K."/>
            <person name="Ritter S."/>
            <person name="Chen I.-M."/>
            <person name="Stamatis D."/>
            <person name="Reddy T."/>
            <person name="O'Malley R."/>
            <person name="Daum C."/>
            <person name="Shapiro N."/>
            <person name="Ivanova N."/>
            <person name="Kyrpides N."/>
            <person name="Woyke T."/>
        </authorList>
    </citation>
    <scope>NUCLEOTIDE SEQUENCE [LARGE SCALE GENOMIC DNA]</scope>
    <source>
        <strain evidence="3">AT2.8</strain>
    </source>
</reference>
<feature type="transmembrane region" description="Helical" evidence="1">
    <location>
        <begin position="36"/>
        <end position="57"/>
    </location>
</feature>
<feature type="transmembrane region" description="Helical" evidence="1">
    <location>
        <begin position="269"/>
        <end position="287"/>
    </location>
</feature>
<dbReference type="AlphaFoldDB" id="A0A852TDS3"/>
<keyword evidence="1" id="KW-0812">Transmembrane</keyword>
<dbReference type="EMBL" id="JACCBX010000008">
    <property type="protein sequence ID" value="NYE07000.1"/>
    <property type="molecule type" value="Genomic_DNA"/>
</dbReference>
<proteinExistence type="predicted"/>
<accession>A0A852TDS3</accession>
<evidence type="ECO:0000313" key="3">
    <source>
        <dbReference type="Proteomes" id="UP000548423"/>
    </source>
</evidence>
<feature type="transmembrane region" description="Helical" evidence="1">
    <location>
        <begin position="108"/>
        <end position="127"/>
    </location>
</feature>
<evidence type="ECO:0000313" key="2">
    <source>
        <dbReference type="EMBL" id="NYE07000.1"/>
    </source>
</evidence>
<reference evidence="3" key="2">
    <citation type="submission" date="2020-08" db="EMBL/GenBank/DDBJ databases">
        <title>The Agave Microbiome: Exploring the role of microbial communities in plant adaptations to desert environments.</title>
        <authorList>
            <person name="Partida-Martinez L.P."/>
        </authorList>
    </citation>
    <scope>NUCLEOTIDE SEQUENCE [LARGE SCALE GENOMIC DNA]</scope>
    <source>
        <strain evidence="3">AT2.8</strain>
    </source>
</reference>
<feature type="transmembrane region" description="Helical" evidence="1">
    <location>
        <begin position="139"/>
        <end position="160"/>
    </location>
</feature>
<feature type="transmembrane region" description="Helical" evidence="1">
    <location>
        <begin position="63"/>
        <end position="96"/>
    </location>
</feature>
<gene>
    <name evidence="2" type="ORF">F4694_003785</name>
</gene>
<sequence>MKNNVWYLAYYKTIEILIGSLVFAFYYLFQGQEIPFLYYLAVSIPSTYLFIFLIHTYREKSRLLFFIIVFPLVVVGGLWLNFSIVFVLVLSMLIYWRTTIMNSDRERVQTGLWLFLNGFLGFILLIIAHIQDYPYQNPLMIIIILNLTFIVVGGFLMNWLSVVENKQVKKLLLRNFLSIMGMMMAISLLVVTFRDVLKWLVGSILKLVVLAASFFMSPIFNWVENYELTGEANPFAQIQNAQSEVEVESTSLIHDQSALASKVDFDFTYLYIAVLMILCILVFIFLYKKFQGSTEVLDSSENGFYSSSFDEGDKDTRSSKNKRHGELPSYRVRREIYRLEKMAEKLQLGRYSSETIGEWFSRVGVKEDELIQSVYYRVRYGNQIESDEEYRLFLKRIDTKKAELKQIHKLLLEEGKIESKSRVKNIIKGFTSRTEEH</sequence>
<evidence type="ECO:0008006" key="4">
    <source>
        <dbReference type="Google" id="ProtNLM"/>
    </source>
</evidence>
<feature type="transmembrane region" description="Helical" evidence="1">
    <location>
        <begin position="199"/>
        <end position="220"/>
    </location>
</feature>
<feature type="transmembrane region" description="Helical" evidence="1">
    <location>
        <begin position="6"/>
        <end position="29"/>
    </location>
</feature>
<comment type="caution">
    <text evidence="2">The sequence shown here is derived from an EMBL/GenBank/DDBJ whole genome shotgun (WGS) entry which is preliminary data.</text>
</comment>
<protein>
    <recommendedName>
        <fullName evidence="4">DUF4129 domain-containing protein</fullName>
    </recommendedName>
</protein>
<feature type="transmembrane region" description="Helical" evidence="1">
    <location>
        <begin position="172"/>
        <end position="193"/>
    </location>
</feature>
<evidence type="ECO:0000256" key="1">
    <source>
        <dbReference type="SAM" id="Phobius"/>
    </source>
</evidence>